<gene>
    <name evidence="3" type="ORF">IAC07_03525</name>
</gene>
<feature type="compositionally biased region" description="Basic and acidic residues" evidence="1">
    <location>
        <begin position="137"/>
        <end position="146"/>
    </location>
</feature>
<evidence type="ECO:0000256" key="1">
    <source>
        <dbReference type="SAM" id="MobiDB-lite"/>
    </source>
</evidence>
<organism evidence="3 4">
    <name type="scientific">Candidatus Cryptobacteroides gallistercoris</name>
    <dbReference type="NCBI Taxonomy" id="2840765"/>
    <lineage>
        <taxon>Bacteria</taxon>
        <taxon>Pseudomonadati</taxon>
        <taxon>Bacteroidota</taxon>
        <taxon>Bacteroidia</taxon>
        <taxon>Bacteroidales</taxon>
        <taxon>Candidatus Cryptobacteroides</taxon>
    </lineage>
</organism>
<sequence>MKNINFIEQPRKRLNSEDKAGIYVTVIFHLAVIIVLLVCGLKSAMTSESSYMLDFSRQEEEERLAEEASFKEEISRRLDELIYRDAANAPLHSSSEVRNIAVDASSTLRDDRNTDAEKLYADAERLQQDLRNGSRQAVEEDMRDETVDLGSTAERRRDETEAEYKGPSVVSYSLSGRKASRLSIPAYRCMGGGEVTVIITVDNAGNVTKARIYDDISSDDTCLREFALRAARLSRFSSSPTAPLNQKGEIVYRFIPQ</sequence>
<keyword evidence="2" id="KW-0472">Membrane</keyword>
<comment type="caution">
    <text evidence="3">The sequence shown here is derived from an EMBL/GenBank/DDBJ whole genome shotgun (WGS) entry which is preliminary data.</text>
</comment>
<proteinExistence type="predicted"/>
<keyword evidence="2" id="KW-1133">Transmembrane helix</keyword>
<dbReference type="SUPFAM" id="SSF74653">
    <property type="entry name" value="TolA/TonB C-terminal domain"/>
    <property type="match status" value="1"/>
</dbReference>
<keyword evidence="2" id="KW-0812">Transmembrane</keyword>
<protein>
    <submittedName>
        <fullName evidence="3">Energy transducer TonB</fullName>
    </submittedName>
</protein>
<dbReference type="AlphaFoldDB" id="A0A940DMT4"/>
<accession>A0A940DMT4</accession>
<feature type="region of interest" description="Disordered" evidence="1">
    <location>
        <begin position="130"/>
        <end position="165"/>
    </location>
</feature>
<feature type="transmembrane region" description="Helical" evidence="2">
    <location>
        <begin position="20"/>
        <end position="41"/>
    </location>
</feature>
<dbReference type="EMBL" id="JADIMJ010000053">
    <property type="protein sequence ID" value="MBO8453779.1"/>
    <property type="molecule type" value="Genomic_DNA"/>
</dbReference>
<dbReference type="Proteomes" id="UP000771749">
    <property type="component" value="Unassembled WGS sequence"/>
</dbReference>
<reference evidence="3" key="2">
    <citation type="journal article" date="2021" name="PeerJ">
        <title>Extensive microbial diversity within the chicken gut microbiome revealed by metagenomics and culture.</title>
        <authorList>
            <person name="Gilroy R."/>
            <person name="Ravi A."/>
            <person name="Getino M."/>
            <person name="Pursley I."/>
            <person name="Horton D.L."/>
            <person name="Alikhan N.F."/>
            <person name="Baker D."/>
            <person name="Gharbi K."/>
            <person name="Hall N."/>
            <person name="Watson M."/>
            <person name="Adriaenssens E.M."/>
            <person name="Foster-Nyarko E."/>
            <person name="Jarju S."/>
            <person name="Secka A."/>
            <person name="Antonio M."/>
            <person name="Oren A."/>
            <person name="Chaudhuri R.R."/>
            <person name="La Ragione R."/>
            <person name="Hildebrand F."/>
            <person name="Pallen M.J."/>
        </authorList>
    </citation>
    <scope>NUCLEOTIDE SEQUENCE</scope>
    <source>
        <strain evidence="3">F1-3629</strain>
    </source>
</reference>
<feature type="compositionally biased region" description="Basic and acidic residues" evidence="1">
    <location>
        <begin position="153"/>
        <end position="164"/>
    </location>
</feature>
<reference evidence="3" key="1">
    <citation type="submission" date="2020-10" db="EMBL/GenBank/DDBJ databases">
        <authorList>
            <person name="Gilroy R."/>
        </authorList>
    </citation>
    <scope>NUCLEOTIDE SEQUENCE</scope>
    <source>
        <strain evidence="3">F1-3629</strain>
    </source>
</reference>
<name>A0A940DMT4_9BACT</name>
<evidence type="ECO:0000313" key="4">
    <source>
        <dbReference type="Proteomes" id="UP000771749"/>
    </source>
</evidence>
<evidence type="ECO:0000313" key="3">
    <source>
        <dbReference type="EMBL" id="MBO8453779.1"/>
    </source>
</evidence>
<evidence type="ECO:0000256" key="2">
    <source>
        <dbReference type="SAM" id="Phobius"/>
    </source>
</evidence>